<protein>
    <recommendedName>
        <fullName evidence="4">Lipoprotein</fullName>
    </recommendedName>
</protein>
<feature type="signal peptide" evidence="1">
    <location>
        <begin position="1"/>
        <end position="23"/>
    </location>
</feature>
<dbReference type="Proteomes" id="UP001160301">
    <property type="component" value="Unassembled WGS sequence"/>
</dbReference>
<dbReference type="RefSeq" id="WP_136971617.1">
    <property type="nucleotide sequence ID" value="NZ_JARZHI010000064.1"/>
</dbReference>
<dbReference type="EMBL" id="JARZHI010000064">
    <property type="protein sequence ID" value="MDI1435707.1"/>
    <property type="molecule type" value="Genomic_DNA"/>
</dbReference>
<organism evidence="2 3">
    <name type="scientific">Polyangium sorediatum</name>
    <dbReference type="NCBI Taxonomy" id="889274"/>
    <lineage>
        <taxon>Bacteria</taxon>
        <taxon>Pseudomonadati</taxon>
        <taxon>Myxococcota</taxon>
        <taxon>Polyangia</taxon>
        <taxon>Polyangiales</taxon>
        <taxon>Polyangiaceae</taxon>
        <taxon>Polyangium</taxon>
    </lineage>
</organism>
<reference evidence="2 3" key="1">
    <citation type="submission" date="2023-04" db="EMBL/GenBank/DDBJ databases">
        <title>The genome sequence of Polyangium sorediatum DSM14670.</title>
        <authorList>
            <person name="Zhang X."/>
        </authorList>
    </citation>
    <scope>NUCLEOTIDE SEQUENCE [LARGE SCALE GENOMIC DNA]</scope>
    <source>
        <strain evidence="2 3">DSM 14670</strain>
    </source>
</reference>
<sequence>MKHFVTSLIALALAGVGSLIGCSDDSNNTTGGGNNNGGGAVALDDLGTKTAELYCSLIYSCCTMAEQAQMYEEVTPKPTNEAECVQTFATFFDGFVLGEQKKAVAAGRLGYDGELVAECIPKLKGVCSAFEDDLFKNDAECSKIFVGKVADGGDCANDDECAGASSVCVGDSGDNEFGKCQPRGAVGASCDFEDDCTTGYCDYFTNACGELKAIGEACTGSDCKDSYCNSTTSVCTAKKADGAACMSYDECTSGECDTETDTCVVPPVPAPFCDGM</sequence>
<accession>A0ABT6P5X6</accession>
<evidence type="ECO:0000313" key="3">
    <source>
        <dbReference type="Proteomes" id="UP001160301"/>
    </source>
</evidence>
<name>A0ABT6P5X6_9BACT</name>
<evidence type="ECO:0008006" key="4">
    <source>
        <dbReference type="Google" id="ProtNLM"/>
    </source>
</evidence>
<proteinExistence type="predicted"/>
<keyword evidence="1" id="KW-0732">Signal</keyword>
<dbReference type="PROSITE" id="PS51257">
    <property type="entry name" value="PROKAR_LIPOPROTEIN"/>
    <property type="match status" value="1"/>
</dbReference>
<comment type="caution">
    <text evidence="2">The sequence shown here is derived from an EMBL/GenBank/DDBJ whole genome shotgun (WGS) entry which is preliminary data.</text>
</comment>
<keyword evidence="3" id="KW-1185">Reference proteome</keyword>
<gene>
    <name evidence="2" type="ORF">QHF89_39755</name>
</gene>
<evidence type="ECO:0000256" key="1">
    <source>
        <dbReference type="SAM" id="SignalP"/>
    </source>
</evidence>
<feature type="chain" id="PRO_5047334545" description="Lipoprotein" evidence="1">
    <location>
        <begin position="24"/>
        <end position="276"/>
    </location>
</feature>
<evidence type="ECO:0000313" key="2">
    <source>
        <dbReference type="EMBL" id="MDI1435707.1"/>
    </source>
</evidence>